<dbReference type="AlphaFoldDB" id="A0A8S9Q2D9"/>
<keyword evidence="1" id="KW-0732">Signal</keyword>
<protein>
    <recommendedName>
        <fullName evidence="4">Prolamin-like domain-containing protein</fullName>
    </recommendedName>
</protein>
<evidence type="ECO:0000256" key="1">
    <source>
        <dbReference type="SAM" id="SignalP"/>
    </source>
</evidence>
<organism evidence="2 3">
    <name type="scientific">Brassica cretica</name>
    <name type="common">Mustard</name>
    <dbReference type="NCBI Taxonomy" id="69181"/>
    <lineage>
        <taxon>Eukaryota</taxon>
        <taxon>Viridiplantae</taxon>
        <taxon>Streptophyta</taxon>
        <taxon>Embryophyta</taxon>
        <taxon>Tracheophyta</taxon>
        <taxon>Spermatophyta</taxon>
        <taxon>Magnoliopsida</taxon>
        <taxon>eudicotyledons</taxon>
        <taxon>Gunneridae</taxon>
        <taxon>Pentapetalae</taxon>
        <taxon>rosids</taxon>
        <taxon>malvids</taxon>
        <taxon>Brassicales</taxon>
        <taxon>Brassicaceae</taxon>
        <taxon>Brassiceae</taxon>
        <taxon>Brassica</taxon>
    </lineage>
</organism>
<feature type="signal peptide" evidence="1">
    <location>
        <begin position="1"/>
        <end position="23"/>
    </location>
</feature>
<accession>A0A8S9Q2D9</accession>
<evidence type="ECO:0008006" key="4">
    <source>
        <dbReference type="Google" id="ProtNLM"/>
    </source>
</evidence>
<evidence type="ECO:0000313" key="2">
    <source>
        <dbReference type="EMBL" id="KAF3526191.1"/>
    </source>
</evidence>
<sequence length="102" mass="11372">MNKKPSNLMFFLSALIFTALVFQQSEVAAKANYCSAIDTVPGCHDSLKLAAENDFRWLGKDCCKVVYAISYPCFLDVLHGRNLDINFFKSICVNVIGPITFV</sequence>
<comment type="caution">
    <text evidence="2">The sequence shown here is derived from an EMBL/GenBank/DDBJ whole genome shotgun (WGS) entry which is preliminary data.</text>
</comment>
<gene>
    <name evidence="2" type="ORF">F2Q69_00051328</name>
</gene>
<dbReference type="EMBL" id="QGKX02001347">
    <property type="protein sequence ID" value="KAF3526191.1"/>
    <property type="molecule type" value="Genomic_DNA"/>
</dbReference>
<evidence type="ECO:0000313" key="3">
    <source>
        <dbReference type="Proteomes" id="UP000712600"/>
    </source>
</evidence>
<name>A0A8S9Q2D9_BRACR</name>
<feature type="chain" id="PRO_5035866161" description="Prolamin-like domain-containing protein" evidence="1">
    <location>
        <begin position="24"/>
        <end position="102"/>
    </location>
</feature>
<reference evidence="2" key="1">
    <citation type="submission" date="2019-12" db="EMBL/GenBank/DDBJ databases">
        <title>Genome sequencing and annotation of Brassica cretica.</title>
        <authorList>
            <person name="Studholme D.J."/>
            <person name="Sarris P."/>
        </authorList>
    </citation>
    <scope>NUCLEOTIDE SEQUENCE</scope>
    <source>
        <strain evidence="2">PFS-109/04</strain>
        <tissue evidence="2">Leaf</tissue>
    </source>
</reference>
<proteinExistence type="predicted"/>
<dbReference type="Proteomes" id="UP000712600">
    <property type="component" value="Unassembled WGS sequence"/>
</dbReference>